<dbReference type="Gene3D" id="1.10.510.10">
    <property type="entry name" value="Transferase(Phosphotransferase) domain 1"/>
    <property type="match status" value="1"/>
</dbReference>
<evidence type="ECO:0000256" key="1">
    <source>
        <dbReference type="SAM" id="MobiDB-lite"/>
    </source>
</evidence>
<reference evidence="3 4" key="1">
    <citation type="submission" date="2018-03" db="EMBL/GenBank/DDBJ databases">
        <title>Actinopolyspora mortivallis from Sahara, screening for active biomolecules.</title>
        <authorList>
            <person name="Selama O."/>
            <person name="Wellington E.M.H."/>
            <person name="Hacene H."/>
        </authorList>
    </citation>
    <scope>NUCLEOTIDE SEQUENCE [LARGE SCALE GENOMIC DNA]</scope>
    <source>
        <strain evidence="3 4">M5A</strain>
    </source>
</reference>
<dbReference type="Proteomes" id="UP000239352">
    <property type="component" value="Unassembled WGS sequence"/>
</dbReference>
<feature type="compositionally biased region" description="Basic and acidic residues" evidence="1">
    <location>
        <begin position="405"/>
        <end position="431"/>
    </location>
</feature>
<feature type="transmembrane region" description="Helical" evidence="2">
    <location>
        <begin position="335"/>
        <end position="355"/>
    </location>
</feature>
<feature type="region of interest" description="Disordered" evidence="1">
    <location>
        <begin position="1"/>
        <end position="41"/>
    </location>
</feature>
<organism evidence="3 4">
    <name type="scientific">Actinopolyspora mortivallis</name>
    <dbReference type="NCBI Taxonomy" id="33906"/>
    <lineage>
        <taxon>Bacteria</taxon>
        <taxon>Bacillati</taxon>
        <taxon>Actinomycetota</taxon>
        <taxon>Actinomycetes</taxon>
        <taxon>Actinopolysporales</taxon>
        <taxon>Actinopolysporaceae</taxon>
        <taxon>Actinopolyspora</taxon>
    </lineage>
</organism>
<feature type="region of interest" description="Disordered" evidence="1">
    <location>
        <begin position="299"/>
        <end position="332"/>
    </location>
</feature>
<dbReference type="InterPro" id="IPR011009">
    <property type="entry name" value="Kinase-like_dom_sf"/>
</dbReference>
<gene>
    <name evidence="3" type="ORF">CEP50_10335</name>
</gene>
<keyword evidence="2" id="KW-1133">Transmembrane helix</keyword>
<feature type="compositionally biased region" description="Basic and acidic residues" evidence="1">
    <location>
        <begin position="18"/>
        <end position="27"/>
    </location>
</feature>
<proteinExistence type="predicted"/>
<keyword evidence="2" id="KW-0472">Membrane</keyword>
<evidence type="ECO:0008006" key="5">
    <source>
        <dbReference type="Google" id="ProtNLM"/>
    </source>
</evidence>
<dbReference type="Gene3D" id="3.30.200.20">
    <property type="entry name" value="Phosphorylase Kinase, domain 1"/>
    <property type="match status" value="1"/>
</dbReference>
<keyword evidence="4" id="KW-1185">Reference proteome</keyword>
<dbReference type="InParanoid" id="A0A2T0GWI5"/>
<evidence type="ECO:0000313" key="3">
    <source>
        <dbReference type="EMBL" id="PRW63469.1"/>
    </source>
</evidence>
<feature type="region of interest" description="Disordered" evidence="1">
    <location>
        <begin position="366"/>
        <end position="431"/>
    </location>
</feature>
<dbReference type="CDD" id="cd13973">
    <property type="entry name" value="PK_MviN-like"/>
    <property type="match status" value="1"/>
</dbReference>
<dbReference type="AlphaFoldDB" id="A0A2T0GWI5"/>
<accession>A0A2T0GWI5</accession>
<dbReference type="SUPFAM" id="SSF56112">
    <property type="entry name" value="Protein kinase-like (PK-like)"/>
    <property type="match status" value="1"/>
</dbReference>
<dbReference type="EMBL" id="PVSR01000014">
    <property type="protein sequence ID" value="PRW63469.1"/>
    <property type="molecule type" value="Genomic_DNA"/>
</dbReference>
<sequence>MSGEPTGQAGAGQQYTNQHDEGAHRETTTSPAHSDPQLAPGAVLDHGRYRLLAKIGWDSRCNAQLWRAKDGVLGRDVALTVVVGDRADAEQAGNARRTLERAMHASTFNHVGVARVLDVVHTSPNDPESVLGIVVAEWTHGSDLGELISDGPLSPGAAARLLQPLAGAVEAAHHAGLVLGIDHPQRVRVTASGEIRLAFPGPMPRASSGDDVRGLGAVLYLLLTARWPLAGTPEGISSAPADSDGNAVAPRTLRPAVPMELSTVATRALGSPEYHGTTGGVRTGAAVLRVLEQYAQQEAESTAAHAATGGGDPAARGEVWSREDPKPDPGRRRKLALSVSVLAVLTVVVLGWIAVRVLGMFLGPTESSGPPVVLNPDERGSTSRETSEAAPEPRPVSVSDADVFVTERDRDHRDEVDRVHDGDPATHWQTDRYNDQLGTGFKNGIGIILTLDDPAELTKVDITSPSPGTEVEIRAASDTSPSLSEAEVIGSGELDEGTTSIPVEADESTSHVLVWITKLSTEDGYSSQIDEIEPFGTPPPA</sequence>
<name>A0A2T0GWI5_ACTMO</name>
<feature type="compositionally biased region" description="Basic and acidic residues" evidence="1">
    <location>
        <begin position="319"/>
        <end position="330"/>
    </location>
</feature>
<dbReference type="RefSeq" id="WP_106113731.1">
    <property type="nucleotide sequence ID" value="NZ_PVSR01000014.1"/>
</dbReference>
<feature type="compositionally biased region" description="Basic and acidic residues" evidence="1">
    <location>
        <begin position="376"/>
        <end position="387"/>
    </location>
</feature>
<protein>
    <recommendedName>
        <fullName evidence="5">Serine/threonine protein kinase</fullName>
    </recommendedName>
</protein>
<evidence type="ECO:0000313" key="4">
    <source>
        <dbReference type="Proteomes" id="UP000239352"/>
    </source>
</evidence>
<keyword evidence="2" id="KW-0812">Transmembrane</keyword>
<feature type="region of interest" description="Disordered" evidence="1">
    <location>
        <begin position="477"/>
        <end position="499"/>
    </location>
</feature>
<dbReference type="STRING" id="1050202.GCA_000384035_03648"/>
<evidence type="ECO:0000256" key="2">
    <source>
        <dbReference type="SAM" id="Phobius"/>
    </source>
</evidence>
<comment type="caution">
    <text evidence="3">The sequence shown here is derived from an EMBL/GenBank/DDBJ whole genome shotgun (WGS) entry which is preliminary data.</text>
</comment>